<dbReference type="GO" id="GO:0006511">
    <property type="term" value="P:ubiquitin-dependent protein catabolic process"/>
    <property type="evidence" value="ECO:0007669"/>
    <property type="project" value="InterPro"/>
</dbReference>
<dbReference type="Gene3D" id="3.60.20.10">
    <property type="entry name" value="Glutamine Phosphoribosylpyrophosphate, subunit 1, domain 1"/>
    <property type="match status" value="1"/>
</dbReference>
<reference evidence="5 6" key="1">
    <citation type="submission" date="2019-05" db="EMBL/GenBank/DDBJ databases">
        <title>The compact genome of Giardia muris reveals important steps in the evolution of intestinal protozoan parasites.</title>
        <authorList>
            <person name="Xu F."/>
            <person name="Jimenez-Gonzalez A."/>
            <person name="Einarsson E."/>
            <person name="Astvaldsson A."/>
            <person name="Peirasmaki D."/>
            <person name="Eckmann L."/>
            <person name="Andersson J.O."/>
            <person name="Svard S.G."/>
            <person name="Jerlstrom-Hultqvist J."/>
        </authorList>
    </citation>
    <scope>NUCLEOTIDE SEQUENCE [LARGE SCALE GENOMIC DNA]</scope>
    <source>
        <strain evidence="5 6">Roberts-Thomson</strain>
    </source>
</reference>
<accession>A0A4Z1SRZ6</accession>
<comment type="similarity">
    <text evidence="2 3">Belongs to the peptidase T1A family.</text>
</comment>
<dbReference type="OrthoDB" id="431557at2759"/>
<dbReference type="PANTHER" id="PTHR11599">
    <property type="entry name" value="PROTEASOME SUBUNIT ALPHA/BETA"/>
    <property type="match status" value="1"/>
</dbReference>
<comment type="subunit">
    <text evidence="3">The 26S proteasome consists of a 20S proteasome core and two 19S regulatory subunits.</text>
</comment>
<comment type="caution">
    <text evidence="5">The sequence shown here is derived from an EMBL/GenBank/DDBJ whole genome shotgun (WGS) entry which is preliminary data.</text>
</comment>
<dbReference type="PROSITE" id="PS51475">
    <property type="entry name" value="PROTEASOME_ALPHA_2"/>
    <property type="match status" value="1"/>
</dbReference>
<evidence type="ECO:0000259" key="4">
    <source>
        <dbReference type="PROSITE" id="PS00388"/>
    </source>
</evidence>
<evidence type="ECO:0000313" key="5">
    <source>
        <dbReference type="EMBL" id="TNJ28692.1"/>
    </source>
</evidence>
<gene>
    <name evidence="5" type="ORF">GMRT_13218</name>
</gene>
<dbReference type="GO" id="GO:0005634">
    <property type="term" value="C:nucleus"/>
    <property type="evidence" value="ECO:0007669"/>
    <property type="project" value="UniProtKB-SubCell"/>
</dbReference>
<dbReference type="GO" id="GO:0019773">
    <property type="term" value="C:proteasome core complex, alpha-subunit complex"/>
    <property type="evidence" value="ECO:0007669"/>
    <property type="project" value="UniProtKB-UniRule"/>
</dbReference>
<keyword evidence="3" id="KW-0539">Nucleus</keyword>
<evidence type="ECO:0000313" key="6">
    <source>
        <dbReference type="Proteomes" id="UP000315496"/>
    </source>
</evidence>
<dbReference type="InterPro" id="IPR000426">
    <property type="entry name" value="Proteasome_asu_N"/>
</dbReference>
<dbReference type="EMBL" id="VDLU01000002">
    <property type="protein sequence ID" value="TNJ28692.1"/>
    <property type="molecule type" value="Genomic_DNA"/>
</dbReference>
<dbReference type="VEuPathDB" id="GiardiaDB:GMRT_13218"/>
<evidence type="ECO:0000256" key="2">
    <source>
        <dbReference type="PROSITE-ProRule" id="PRU00808"/>
    </source>
</evidence>
<dbReference type="InterPro" id="IPR050115">
    <property type="entry name" value="Proteasome_alpha"/>
</dbReference>
<dbReference type="InterPro" id="IPR001353">
    <property type="entry name" value="Proteasome_sua/b"/>
</dbReference>
<dbReference type="InterPro" id="IPR023332">
    <property type="entry name" value="Proteasome_alpha-type"/>
</dbReference>
<dbReference type="Proteomes" id="UP000315496">
    <property type="component" value="Chromosome 2"/>
</dbReference>
<dbReference type="Pfam" id="PF10584">
    <property type="entry name" value="Proteasome_A_N"/>
    <property type="match status" value="1"/>
</dbReference>
<sequence length="245" mass="27035">MSADGFDQALTVFSPEGRLYQVEYAFRAVRTSGLSHLAIRCADGVVLVSQLPSTDRLVDVTNSTFIHPISGSTVCMVCGRIADGRRVVDRVRSEAIDFFRKWDYHPTADIICERLADINQVYTQEAWQRPFGNVAIFAGWDEERESPLLFRTDPAGTCVGYFSTAAGAKETELVDALAALQRTWKGPCPSVQDGIRIALRQVQRTLHTGITADDVEVAVVERTGFRRLVATEIDQLLADLAVGPE</sequence>
<name>A0A4Z1SRZ6_GIAMU</name>
<dbReference type="GO" id="GO:0005737">
    <property type="term" value="C:cytoplasm"/>
    <property type="evidence" value="ECO:0007669"/>
    <property type="project" value="UniProtKB-SubCell"/>
</dbReference>
<dbReference type="Pfam" id="PF00227">
    <property type="entry name" value="Proteasome"/>
    <property type="match status" value="1"/>
</dbReference>
<dbReference type="SMART" id="SM00948">
    <property type="entry name" value="Proteasome_A_N"/>
    <property type="match status" value="1"/>
</dbReference>
<feature type="domain" description="Proteasome alpha-type subunits" evidence="4">
    <location>
        <begin position="6"/>
        <end position="28"/>
    </location>
</feature>
<proteinExistence type="inferred from homology"/>
<keyword evidence="1 2" id="KW-0647">Proteasome</keyword>
<dbReference type="SUPFAM" id="SSF56235">
    <property type="entry name" value="N-terminal nucleophile aminohydrolases (Ntn hydrolases)"/>
    <property type="match status" value="1"/>
</dbReference>
<organism evidence="5 6">
    <name type="scientific">Giardia muris</name>
    <dbReference type="NCBI Taxonomy" id="5742"/>
    <lineage>
        <taxon>Eukaryota</taxon>
        <taxon>Metamonada</taxon>
        <taxon>Diplomonadida</taxon>
        <taxon>Hexamitidae</taxon>
        <taxon>Giardiinae</taxon>
        <taxon>Giardia</taxon>
    </lineage>
</organism>
<keyword evidence="6" id="KW-1185">Reference proteome</keyword>
<dbReference type="AlphaFoldDB" id="A0A4Z1SRZ6"/>
<keyword evidence="3" id="KW-0963">Cytoplasm</keyword>
<evidence type="ECO:0000256" key="3">
    <source>
        <dbReference type="RuleBase" id="RU000551"/>
    </source>
</evidence>
<dbReference type="InterPro" id="IPR029055">
    <property type="entry name" value="Ntn_hydrolases_N"/>
</dbReference>
<comment type="subcellular location">
    <subcellularLocation>
        <location evidence="3">Cytoplasm</location>
    </subcellularLocation>
    <subcellularLocation>
        <location evidence="3">Nucleus</location>
    </subcellularLocation>
</comment>
<evidence type="ECO:0000256" key="1">
    <source>
        <dbReference type="ARBA" id="ARBA00022942"/>
    </source>
</evidence>
<protein>
    <recommendedName>
        <fullName evidence="3">Proteasome subunit alpha type</fullName>
    </recommendedName>
</protein>
<dbReference type="PROSITE" id="PS00388">
    <property type="entry name" value="PROTEASOME_ALPHA_1"/>
    <property type="match status" value="1"/>
</dbReference>